<evidence type="ECO:0000313" key="5">
    <source>
        <dbReference type="Proteomes" id="UP001182556"/>
    </source>
</evidence>
<evidence type="ECO:0000259" key="3">
    <source>
        <dbReference type="Pfam" id="PF20152"/>
    </source>
</evidence>
<dbReference type="PANTHER" id="PTHR40465:SF1">
    <property type="entry name" value="DUF6534 DOMAIN-CONTAINING PROTEIN"/>
    <property type="match status" value="1"/>
</dbReference>
<dbReference type="PANTHER" id="PTHR40465">
    <property type="entry name" value="CHROMOSOME 1, WHOLE GENOME SHOTGUN SEQUENCE"/>
    <property type="match status" value="1"/>
</dbReference>
<dbReference type="EMBL" id="JAODAN010000001">
    <property type="protein sequence ID" value="KAK1928069.1"/>
    <property type="molecule type" value="Genomic_DNA"/>
</dbReference>
<keyword evidence="5" id="KW-1185">Reference proteome</keyword>
<keyword evidence="2" id="KW-0472">Membrane</keyword>
<accession>A0AAD9FXH8</accession>
<feature type="compositionally biased region" description="Polar residues" evidence="1">
    <location>
        <begin position="300"/>
        <end position="313"/>
    </location>
</feature>
<name>A0AAD9FXH8_PAPLA</name>
<feature type="domain" description="DUF6534" evidence="3">
    <location>
        <begin position="171"/>
        <end position="257"/>
    </location>
</feature>
<keyword evidence="2" id="KW-0812">Transmembrane</keyword>
<comment type="caution">
    <text evidence="4">The sequence shown here is derived from an EMBL/GenBank/DDBJ whole genome shotgun (WGS) entry which is preliminary data.</text>
</comment>
<keyword evidence="2" id="KW-1133">Transmembrane helix</keyword>
<protein>
    <recommendedName>
        <fullName evidence="3">DUF6534 domain-containing protein</fullName>
    </recommendedName>
</protein>
<feature type="transmembrane region" description="Helical" evidence="2">
    <location>
        <begin position="20"/>
        <end position="43"/>
    </location>
</feature>
<dbReference type="AlphaFoldDB" id="A0AAD9FXH8"/>
<feature type="transmembrane region" description="Helical" evidence="2">
    <location>
        <begin position="208"/>
        <end position="229"/>
    </location>
</feature>
<feature type="transmembrane region" description="Helical" evidence="2">
    <location>
        <begin position="235"/>
        <end position="255"/>
    </location>
</feature>
<dbReference type="InterPro" id="IPR045339">
    <property type="entry name" value="DUF6534"/>
</dbReference>
<dbReference type="Proteomes" id="UP001182556">
    <property type="component" value="Unassembled WGS sequence"/>
</dbReference>
<feature type="transmembrane region" description="Helical" evidence="2">
    <location>
        <begin position="163"/>
        <end position="187"/>
    </location>
</feature>
<reference evidence="4" key="1">
    <citation type="submission" date="2023-02" db="EMBL/GenBank/DDBJ databases">
        <title>Identification and recombinant expression of a fungal hydrolase from Papiliotrema laurentii that hydrolyzes apple cutin and clears colloidal polyester polyurethane.</title>
        <authorList>
            <consortium name="DOE Joint Genome Institute"/>
            <person name="Roman V.A."/>
            <person name="Bojanowski C."/>
            <person name="Crable B.R."/>
            <person name="Wagner D.N."/>
            <person name="Hung C.S."/>
            <person name="Nadeau L.J."/>
            <person name="Schratz L."/>
            <person name="Haridas S."/>
            <person name="Pangilinan J."/>
            <person name="Lipzen A."/>
            <person name="Na H."/>
            <person name="Yan M."/>
            <person name="Ng V."/>
            <person name="Grigoriev I.V."/>
            <person name="Spatafora J.W."/>
            <person name="Barlow D."/>
            <person name="Biffinger J."/>
            <person name="Kelley-Loughnane N."/>
            <person name="Varaljay V.A."/>
            <person name="Crookes-Goodson W.J."/>
        </authorList>
    </citation>
    <scope>NUCLEOTIDE SEQUENCE</scope>
    <source>
        <strain evidence="4">5307AH</strain>
    </source>
</reference>
<feature type="transmembrane region" description="Helical" evidence="2">
    <location>
        <begin position="125"/>
        <end position="151"/>
    </location>
</feature>
<sequence length="319" mass="35987">MEEAAKAQLSQHIGRNLGPFLLGWIVDAVLFGVMLHQLVLWFANFHTERLYIKITVLWTALLSVITTGYGLYYVWTAFVSGFGLFAQFTNTKKLSYVGLIDVGTILPVQLFYLERAYRLNRESKWIPLMVLPIMITAAVGGLGTFVLSLTLTSVQQMQKLHVWFYLWLAPTAAADVLLTGLIIYGLCKARTGWTETDRLVNRLIRTSFESQLPGTLVALAFLISFGVQIYSLVNVLFPIILTKVYVVSLLAVLNYRFSLHKPQSANTLDSKQQRHNVYRTSNMPHQNTVQVDELHASVVLSDQTDPPQPSSDTCSRREE</sequence>
<dbReference type="Pfam" id="PF20152">
    <property type="entry name" value="DUF6534"/>
    <property type="match status" value="1"/>
</dbReference>
<evidence type="ECO:0000313" key="4">
    <source>
        <dbReference type="EMBL" id="KAK1928069.1"/>
    </source>
</evidence>
<proteinExistence type="predicted"/>
<feature type="transmembrane region" description="Helical" evidence="2">
    <location>
        <begin position="50"/>
        <end position="74"/>
    </location>
</feature>
<gene>
    <name evidence="4" type="ORF">DB88DRAFT_63929</name>
</gene>
<organism evidence="4 5">
    <name type="scientific">Papiliotrema laurentii</name>
    <name type="common">Cryptococcus laurentii</name>
    <dbReference type="NCBI Taxonomy" id="5418"/>
    <lineage>
        <taxon>Eukaryota</taxon>
        <taxon>Fungi</taxon>
        <taxon>Dikarya</taxon>
        <taxon>Basidiomycota</taxon>
        <taxon>Agaricomycotina</taxon>
        <taxon>Tremellomycetes</taxon>
        <taxon>Tremellales</taxon>
        <taxon>Rhynchogastremaceae</taxon>
        <taxon>Papiliotrema</taxon>
    </lineage>
</organism>
<feature type="region of interest" description="Disordered" evidence="1">
    <location>
        <begin position="300"/>
        <end position="319"/>
    </location>
</feature>
<feature type="transmembrane region" description="Helical" evidence="2">
    <location>
        <begin position="94"/>
        <end position="113"/>
    </location>
</feature>
<evidence type="ECO:0000256" key="1">
    <source>
        <dbReference type="SAM" id="MobiDB-lite"/>
    </source>
</evidence>
<evidence type="ECO:0000256" key="2">
    <source>
        <dbReference type="SAM" id="Phobius"/>
    </source>
</evidence>